<dbReference type="EMBL" id="CAKXYY010000018">
    <property type="protein sequence ID" value="CAH2354680.1"/>
    <property type="molecule type" value="Genomic_DNA"/>
</dbReference>
<keyword evidence="3" id="KW-1185">Reference proteome</keyword>
<evidence type="ECO:0000313" key="2">
    <source>
        <dbReference type="EMBL" id="CAH2354680.1"/>
    </source>
</evidence>
<comment type="caution">
    <text evidence="2">The sequence shown here is derived from an EMBL/GenBank/DDBJ whole genome shotgun (WGS) entry which is preliminary data.</text>
</comment>
<organism evidence="2 3">
    <name type="scientific">[Candida] railenensis</name>
    <dbReference type="NCBI Taxonomy" id="45579"/>
    <lineage>
        <taxon>Eukaryota</taxon>
        <taxon>Fungi</taxon>
        <taxon>Dikarya</taxon>
        <taxon>Ascomycota</taxon>
        <taxon>Saccharomycotina</taxon>
        <taxon>Pichiomycetes</taxon>
        <taxon>Debaryomycetaceae</taxon>
        <taxon>Kurtzmaniella</taxon>
    </lineage>
</organism>
<evidence type="ECO:0000256" key="1">
    <source>
        <dbReference type="SAM" id="Phobius"/>
    </source>
</evidence>
<feature type="transmembrane region" description="Helical" evidence="1">
    <location>
        <begin position="76"/>
        <end position="94"/>
    </location>
</feature>
<proteinExistence type="predicted"/>
<name>A0A9P0QUB9_9ASCO</name>
<keyword evidence="1" id="KW-1133">Transmembrane helix</keyword>
<dbReference type="Proteomes" id="UP000837801">
    <property type="component" value="Unassembled WGS sequence"/>
</dbReference>
<protein>
    <submittedName>
        <fullName evidence="2">Uncharacterized protein</fullName>
    </submittedName>
</protein>
<gene>
    <name evidence="2" type="ORF">CLIB1423_18S01244</name>
</gene>
<accession>A0A9P0QUB9</accession>
<keyword evidence="1" id="KW-0472">Membrane</keyword>
<dbReference type="AlphaFoldDB" id="A0A9P0QUB9"/>
<evidence type="ECO:0000313" key="3">
    <source>
        <dbReference type="Proteomes" id="UP000837801"/>
    </source>
</evidence>
<keyword evidence="1" id="KW-0812">Transmembrane</keyword>
<reference evidence="2" key="1">
    <citation type="submission" date="2022-03" db="EMBL/GenBank/DDBJ databases">
        <authorList>
            <person name="Legras J.-L."/>
            <person name="Devillers H."/>
            <person name="Grondin C."/>
        </authorList>
    </citation>
    <scope>NUCLEOTIDE SEQUENCE</scope>
    <source>
        <strain evidence="2">CLIB 1423</strain>
    </source>
</reference>
<sequence length="123" mass="13945">MPHPNIREKHQGKAKREEPERTIGAVRVVEARTIPERASSAPVLTCSFIKILGPTFVPSSCSRTSFSVNCKHINNATIFFRAFLFSFFFIYFLVDYRKTVARLGQAHASVCWSAELGYGFPMR</sequence>